<proteinExistence type="predicted"/>
<keyword evidence="8" id="KW-1185">Reference proteome</keyword>
<feature type="DNA-binding region" description="H-T-H motif" evidence="5">
    <location>
        <begin position="38"/>
        <end position="57"/>
    </location>
</feature>
<name>A0ABT3J7D9_9RHOB</name>
<dbReference type="InterPro" id="IPR023772">
    <property type="entry name" value="DNA-bd_HTH_TetR-type_CS"/>
</dbReference>
<dbReference type="PROSITE" id="PS01081">
    <property type="entry name" value="HTH_TETR_1"/>
    <property type="match status" value="1"/>
</dbReference>
<reference evidence="7 8" key="1">
    <citation type="submission" date="2022-10" db="EMBL/GenBank/DDBJ databases">
        <title>Defluviimonas sp. CAU 1641 isolated from mud.</title>
        <authorList>
            <person name="Kim W."/>
        </authorList>
    </citation>
    <scope>NUCLEOTIDE SEQUENCE [LARGE SCALE GENOMIC DNA]</scope>
    <source>
        <strain evidence="7 8">CAU 1641</strain>
    </source>
</reference>
<dbReference type="PANTHER" id="PTHR30055:SF175">
    <property type="entry name" value="HTH-TYPE TRANSCRIPTIONAL REPRESSOR KSTR2"/>
    <property type="match status" value="1"/>
</dbReference>
<dbReference type="InterPro" id="IPR036271">
    <property type="entry name" value="Tet_transcr_reg_TetR-rel_C_sf"/>
</dbReference>
<dbReference type="Proteomes" id="UP001207582">
    <property type="component" value="Unassembled WGS sequence"/>
</dbReference>
<feature type="domain" description="HTH tetR-type" evidence="6">
    <location>
        <begin position="15"/>
        <end position="75"/>
    </location>
</feature>
<evidence type="ECO:0000313" key="7">
    <source>
        <dbReference type="EMBL" id="MCW3783607.1"/>
    </source>
</evidence>
<dbReference type="SUPFAM" id="SSF46689">
    <property type="entry name" value="Homeodomain-like"/>
    <property type="match status" value="1"/>
</dbReference>
<keyword evidence="1" id="KW-0678">Repressor</keyword>
<dbReference type="RefSeq" id="WP_264773051.1">
    <property type="nucleotide sequence ID" value="NZ_JAPDOG010000022.1"/>
</dbReference>
<keyword evidence="3 5" id="KW-0238">DNA-binding</keyword>
<dbReference type="Gene3D" id="1.10.10.60">
    <property type="entry name" value="Homeodomain-like"/>
    <property type="match status" value="1"/>
</dbReference>
<dbReference type="InterPro" id="IPR001647">
    <property type="entry name" value="HTH_TetR"/>
</dbReference>
<accession>A0ABT3J7D9</accession>
<dbReference type="PANTHER" id="PTHR30055">
    <property type="entry name" value="HTH-TYPE TRANSCRIPTIONAL REGULATOR RUTR"/>
    <property type="match status" value="1"/>
</dbReference>
<evidence type="ECO:0000259" key="6">
    <source>
        <dbReference type="PROSITE" id="PS50977"/>
    </source>
</evidence>
<keyword evidence="4" id="KW-0804">Transcription</keyword>
<protein>
    <submittedName>
        <fullName evidence="7">TetR/AcrR family transcriptional regulator</fullName>
    </submittedName>
</protein>
<dbReference type="InterPro" id="IPR041490">
    <property type="entry name" value="KstR2_TetR_C"/>
</dbReference>
<evidence type="ECO:0000256" key="1">
    <source>
        <dbReference type="ARBA" id="ARBA00022491"/>
    </source>
</evidence>
<dbReference type="EMBL" id="JAPDOG010000022">
    <property type="protein sequence ID" value="MCW3783607.1"/>
    <property type="molecule type" value="Genomic_DNA"/>
</dbReference>
<dbReference type="PRINTS" id="PR00455">
    <property type="entry name" value="HTHTETR"/>
</dbReference>
<evidence type="ECO:0000256" key="4">
    <source>
        <dbReference type="ARBA" id="ARBA00023163"/>
    </source>
</evidence>
<comment type="caution">
    <text evidence="7">The sequence shown here is derived from an EMBL/GenBank/DDBJ whole genome shotgun (WGS) entry which is preliminary data.</text>
</comment>
<dbReference type="Pfam" id="PF17932">
    <property type="entry name" value="TetR_C_24"/>
    <property type="match status" value="1"/>
</dbReference>
<dbReference type="Pfam" id="PF00440">
    <property type="entry name" value="TetR_N"/>
    <property type="match status" value="1"/>
</dbReference>
<dbReference type="InterPro" id="IPR009057">
    <property type="entry name" value="Homeodomain-like_sf"/>
</dbReference>
<dbReference type="Gene3D" id="1.10.357.10">
    <property type="entry name" value="Tetracycline Repressor, domain 2"/>
    <property type="match status" value="1"/>
</dbReference>
<dbReference type="InterPro" id="IPR050109">
    <property type="entry name" value="HTH-type_TetR-like_transc_reg"/>
</dbReference>
<dbReference type="PROSITE" id="PS50977">
    <property type="entry name" value="HTH_TETR_2"/>
    <property type="match status" value="1"/>
</dbReference>
<organism evidence="7 8">
    <name type="scientific">Defluviimonas salinarum</name>
    <dbReference type="NCBI Taxonomy" id="2992147"/>
    <lineage>
        <taxon>Bacteria</taxon>
        <taxon>Pseudomonadati</taxon>
        <taxon>Pseudomonadota</taxon>
        <taxon>Alphaproteobacteria</taxon>
        <taxon>Rhodobacterales</taxon>
        <taxon>Paracoccaceae</taxon>
        <taxon>Albidovulum</taxon>
    </lineage>
</organism>
<evidence type="ECO:0000313" key="8">
    <source>
        <dbReference type="Proteomes" id="UP001207582"/>
    </source>
</evidence>
<evidence type="ECO:0000256" key="5">
    <source>
        <dbReference type="PROSITE-ProRule" id="PRU00335"/>
    </source>
</evidence>
<evidence type="ECO:0000256" key="2">
    <source>
        <dbReference type="ARBA" id="ARBA00023015"/>
    </source>
</evidence>
<gene>
    <name evidence="7" type="ORF">OM960_18870</name>
</gene>
<sequence>MTEFRGFPTKDELREIKRREIVRCASEKFGREGFDSVSLNSIASELGVTKTALYHYVSSKSDLLMQCYQAGLESILEAIRKTAEGPGSAAEKLHKTIVEYIKIVTRNDMQYLWNYVPPVVKEADGTIVQERRDEVDTIIRQLLADGVKDGSMRADLDPRLASLVILGAANWVGIWFRPGGKMKPAEVAENIARETLQGFLA</sequence>
<dbReference type="SUPFAM" id="SSF48498">
    <property type="entry name" value="Tetracyclin repressor-like, C-terminal domain"/>
    <property type="match status" value="1"/>
</dbReference>
<evidence type="ECO:0000256" key="3">
    <source>
        <dbReference type="ARBA" id="ARBA00023125"/>
    </source>
</evidence>
<keyword evidence="2" id="KW-0805">Transcription regulation</keyword>